<evidence type="ECO:0000313" key="11">
    <source>
        <dbReference type="EMBL" id="MBB4010322.1"/>
    </source>
</evidence>
<feature type="compositionally biased region" description="Basic and acidic residues" evidence="9">
    <location>
        <begin position="265"/>
        <end position="277"/>
    </location>
</feature>
<dbReference type="Proteomes" id="UP000185598">
    <property type="component" value="Unassembled WGS sequence"/>
</dbReference>
<evidence type="ECO:0000256" key="4">
    <source>
        <dbReference type="ARBA" id="ARBA00022692"/>
    </source>
</evidence>
<keyword evidence="7" id="KW-0975">Bacterial flagellum</keyword>
<dbReference type="EMBL" id="JACIED010000008">
    <property type="protein sequence ID" value="MBB4010322.1"/>
    <property type="molecule type" value="Genomic_DNA"/>
</dbReference>
<dbReference type="GO" id="GO:0005886">
    <property type="term" value="C:plasma membrane"/>
    <property type="evidence" value="ECO:0007669"/>
    <property type="project" value="UniProtKB-SubCell"/>
</dbReference>
<dbReference type="PANTHER" id="PTHR38766:SF1">
    <property type="entry name" value="FLAGELLAR PROTEIN FLIO"/>
    <property type="match status" value="1"/>
</dbReference>
<feature type="compositionally biased region" description="Low complexity" evidence="9">
    <location>
        <begin position="229"/>
        <end position="242"/>
    </location>
</feature>
<keyword evidence="6 10" id="KW-0472">Membrane</keyword>
<comment type="subcellular location">
    <subcellularLocation>
        <location evidence="1">Bacterial flagellum basal body</location>
    </subcellularLocation>
    <subcellularLocation>
        <location evidence="2">Cell membrane</location>
    </subcellularLocation>
</comment>
<dbReference type="GO" id="GO:0009425">
    <property type="term" value="C:bacterial-type flagellum basal body"/>
    <property type="evidence" value="ECO:0007669"/>
    <property type="project" value="UniProtKB-SubCell"/>
</dbReference>
<feature type="compositionally biased region" description="Low complexity" evidence="9">
    <location>
        <begin position="278"/>
        <end position="293"/>
    </location>
</feature>
<feature type="transmembrane region" description="Helical" evidence="10">
    <location>
        <begin position="12"/>
        <end position="34"/>
    </location>
</feature>
<evidence type="ECO:0000256" key="3">
    <source>
        <dbReference type="ARBA" id="ARBA00022475"/>
    </source>
</evidence>
<feature type="compositionally biased region" description="Low complexity" evidence="9">
    <location>
        <begin position="166"/>
        <end position="219"/>
    </location>
</feature>
<dbReference type="InterPro" id="IPR052205">
    <property type="entry name" value="FliO/MopB"/>
</dbReference>
<feature type="compositionally biased region" description="Basic and acidic residues" evidence="9">
    <location>
        <begin position="440"/>
        <end position="459"/>
    </location>
</feature>
<evidence type="ECO:0000256" key="2">
    <source>
        <dbReference type="ARBA" id="ARBA00004236"/>
    </source>
</evidence>
<keyword evidence="13" id="KW-1185">Reference proteome</keyword>
<dbReference type="OrthoDB" id="8456606at2"/>
<dbReference type="Proteomes" id="UP000544107">
    <property type="component" value="Unassembled WGS sequence"/>
</dbReference>
<evidence type="ECO:0000256" key="5">
    <source>
        <dbReference type="ARBA" id="ARBA00022989"/>
    </source>
</evidence>
<feature type="compositionally biased region" description="Basic and acidic residues" evidence="9">
    <location>
        <begin position="477"/>
        <end position="489"/>
    </location>
</feature>
<evidence type="ECO:0000256" key="7">
    <source>
        <dbReference type="ARBA" id="ARBA00023143"/>
    </source>
</evidence>
<feature type="compositionally biased region" description="Pro residues" evidence="9">
    <location>
        <begin position="294"/>
        <end position="312"/>
    </location>
</feature>
<reference evidence="12 13" key="1">
    <citation type="submission" date="2016-09" db="EMBL/GenBank/DDBJ databases">
        <title>Rhizobium oryziradicis sp. nov., isolated from the root of rice.</title>
        <authorList>
            <person name="Zhao J."/>
            <person name="Zhang X."/>
        </authorList>
    </citation>
    <scope>NUCLEOTIDE SEQUENCE [LARGE SCALE GENOMIC DNA]</scope>
    <source>
        <strain evidence="12 13">14971</strain>
    </source>
</reference>
<dbReference type="AlphaFoldDB" id="A0A1Q9AB29"/>
<dbReference type="EMBL" id="MKIN01000017">
    <property type="protein sequence ID" value="OLP52078.1"/>
    <property type="molecule type" value="Genomic_DNA"/>
</dbReference>
<dbReference type="STRING" id="887144.BJF91_10095"/>
<evidence type="ECO:0000313" key="12">
    <source>
        <dbReference type="EMBL" id="OLP52078.1"/>
    </source>
</evidence>
<feature type="region of interest" description="Disordered" evidence="9">
    <location>
        <begin position="502"/>
        <end position="553"/>
    </location>
</feature>
<dbReference type="PANTHER" id="PTHR38766">
    <property type="entry name" value="FLAGELLAR PROTEIN FLIO"/>
    <property type="match status" value="1"/>
</dbReference>
<comment type="similarity">
    <text evidence="8">Belongs to the FliO/MopB family.</text>
</comment>
<name>A0A1Q9AB29_9HYPH</name>
<feature type="compositionally biased region" description="Low complexity" evidence="9">
    <location>
        <begin position="378"/>
        <end position="411"/>
    </location>
</feature>
<keyword evidence="11" id="KW-0969">Cilium</keyword>
<feature type="compositionally biased region" description="Basic and acidic residues" evidence="9">
    <location>
        <begin position="355"/>
        <end position="374"/>
    </location>
</feature>
<evidence type="ECO:0000256" key="6">
    <source>
        <dbReference type="ARBA" id="ARBA00023136"/>
    </source>
</evidence>
<evidence type="ECO:0000256" key="1">
    <source>
        <dbReference type="ARBA" id="ARBA00004117"/>
    </source>
</evidence>
<sequence>MMDDVLNAYGSRFLIAAGGVFLALAVLVVVLWILKNRAPSPFVRGGRNRQPRLQVLDAAAVDARRRLVLVRRDNIEHLILIGGPTDVVVESGIGEPKAYLTGELAAQEALARSQALARMQDLPKTQEPNALASRNADEDAPVSAAPSALEAPTARSEIQPERREIPTPTVATPRRPVPVSQPAEAAVSASTATPPVAAPDVSSAERPAAQSPSRQQPSPQAVPQPAPVVRPVAERPAAQVVEQEARSASDVKPQPVVRAVTPGGVDREEPAAPEEKQPAALNVQPQAPQTVAPRPVPAPAPRQPEPVAPPAAPVEERAVRAEVASPAQVSSAPAQAVPEIEPPASADRAAASRSETVRAHEPAEKPTLDIRADRISNPAPAVTPAAPATSRPPAAAETASPSPARPAAPVAGDGATSPTPPPVERRPATTPQEAGALLDAARDRVLKSRVEPFSAERYKAPAPEDDIDLLTEPTSTPRHEPSAKPEPDIEALKSEFEKILDGEVLTQPSARPRPTVEPPVARAIPPMNVPPAARPQSAAATGEAAKPEGNLQDEIARIFGDMGAPRKD</sequence>
<evidence type="ECO:0000256" key="10">
    <source>
        <dbReference type="SAM" id="Phobius"/>
    </source>
</evidence>
<keyword evidence="11" id="KW-0282">Flagellum</keyword>
<dbReference type="Pfam" id="PF04347">
    <property type="entry name" value="FliO"/>
    <property type="match status" value="1"/>
</dbReference>
<keyword evidence="11" id="KW-0966">Cell projection</keyword>
<keyword evidence="3" id="KW-1003">Cell membrane</keyword>
<keyword evidence="5 10" id="KW-1133">Transmembrane helix</keyword>
<evidence type="ECO:0000256" key="8">
    <source>
        <dbReference type="ARBA" id="ARBA00037937"/>
    </source>
</evidence>
<comment type="caution">
    <text evidence="12">The sequence shown here is derived from an EMBL/GenBank/DDBJ whole genome shotgun (WGS) entry which is preliminary data.</text>
</comment>
<evidence type="ECO:0000313" key="13">
    <source>
        <dbReference type="Proteomes" id="UP000185598"/>
    </source>
</evidence>
<evidence type="ECO:0000313" key="14">
    <source>
        <dbReference type="Proteomes" id="UP000544107"/>
    </source>
</evidence>
<feature type="compositionally biased region" description="Low complexity" evidence="9">
    <location>
        <begin position="321"/>
        <end position="354"/>
    </location>
</feature>
<accession>A0A1Q9AB29</accession>
<evidence type="ECO:0000256" key="9">
    <source>
        <dbReference type="SAM" id="MobiDB-lite"/>
    </source>
</evidence>
<proteinExistence type="inferred from homology"/>
<feature type="region of interest" description="Disordered" evidence="9">
    <location>
        <begin position="130"/>
        <end position="489"/>
    </location>
</feature>
<dbReference type="RefSeq" id="WP_075612845.1">
    <property type="nucleotide sequence ID" value="NZ_JACIED010000008.1"/>
</dbReference>
<gene>
    <name evidence="12" type="ORF">BJF91_10095</name>
    <name evidence="11" type="ORF">GGQ71_004623</name>
</gene>
<dbReference type="InterPro" id="IPR022781">
    <property type="entry name" value="Flagellar_biosynth_FliO"/>
</dbReference>
<reference evidence="11 14" key="2">
    <citation type="submission" date="2020-08" db="EMBL/GenBank/DDBJ databases">
        <title>Genomic Encyclopedia of Type Strains, Phase IV (KMG-IV): sequencing the most valuable type-strain genomes for metagenomic binning, comparative biology and taxonomic classification.</title>
        <authorList>
            <person name="Goeker M."/>
        </authorList>
    </citation>
    <scope>NUCLEOTIDE SEQUENCE [LARGE SCALE GENOMIC DNA]</scope>
    <source>
        <strain evidence="11 14">DSM 100021</strain>
    </source>
</reference>
<organism evidence="12 13">
    <name type="scientific">Allorhizobium taibaishanense</name>
    <dbReference type="NCBI Taxonomy" id="887144"/>
    <lineage>
        <taxon>Bacteria</taxon>
        <taxon>Pseudomonadati</taxon>
        <taxon>Pseudomonadota</taxon>
        <taxon>Alphaproteobacteria</taxon>
        <taxon>Hyphomicrobiales</taxon>
        <taxon>Rhizobiaceae</taxon>
        <taxon>Rhizobium/Agrobacterium group</taxon>
        <taxon>Allorhizobium</taxon>
    </lineage>
</organism>
<keyword evidence="4 10" id="KW-0812">Transmembrane</keyword>
<protein>
    <submittedName>
        <fullName evidence="11">Flagellar biogenesis protein FliO</fullName>
    </submittedName>
</protein>
<dbReference type="GO" id="GO:0044781">
    <property type="term" value="P:bacterial-type flagellum organization"/>
    <property type="evidence" value="ECO:0007669"/>
    <property type="project" value="InterPro"/>
</dbReference>